<protein>
    <submittedName>
        <fullName evidence="1">GNAT family N-acetyltransferase</fullName>
    </submittedName>
</protein>
<dbReference type="EMBL" id="CP081303">
    <property type="protein sequence ID" value="QZE14441.1"/>
    <property type="molecule type" value="Genomic_DNA"/>
</dbReference>
<keyword evidence="2" id="KW-1185">Reference proteome</keyword>
<gene>
    <name evidence="1" type="ORF">K4L44_00820</name>
</gene>
<evidence type="ECO:0000313" key="1">
    <source>
        <dbReference type="EMBL" id="QZE14441.1"/>
    </source>
</evidence>
<organism evidence="1 2">
    <name type="scientific">Halosquirtibacter laminarini</name>
    <dbReference type="NCBI Taxonomy" id="3374600"/>
    <lineage>
        <taxon>Bacteria</taxon>
        <taxon>Pseudomonadati</taxon>
        <taxon>Bacteroidota</taxon>
        <taxon>Bacteroidia</taxon>
        <taxon>Marinilabiliales</taxon>
        <taxon>Prolixibacteraceae</taxon>
        <taxon>Halosquirtibacter</taxon>
    </lineage>
</organism>
<name>A0AC61NFQ1_9BACT</name>
<proteinExistence type="predicted"/>
<sequence>MQSFFNSKNTNLRPVEPSDIDHLYLWENDTNLWEVGQTTIPFSRFTLEQYVNTIQDDIFVAQQLRLIIEDSHTMEIVGAVDLYDFDPRHSRVGVGILIYAAKDRNKGYALEALVAVEKYVFHFLGLHQLYATVAEDNTPSINLFTKLDYNHTSTKKDWTRKGDQWFDQLLFQKIN</sequence>
<dbReference type="Proteomes" id="UP000826212">
    <property type="component" value="Chromosome"/>
</dbReference>
<evidence type="ECO:0000313" key="2">
    <source>
        <dbReference type="Proteomes" id="UP000826212"/>
    </source>
</evidence>
<reference evidence="1" key="1">
    <citation type="submission" date="2021-08" db="EMBL/GenBank/DDBJ databases">
        <title>Novel anaerobic bacterium isolated from sea squirt in East Sea, Republic of Korea.</title>
        <authorList>
            <person name="Nguyen T.H."/>
            <person name="Li Z."/>
            <person name="Lee Y.-J."/>
            <person name="Ko J."/>
            <person name="Kim S.-G."/>
        </authorList>
    </citation>
    <scope>NUCLEOTIDE SEQUENCE</scope>
    <source>
        <strain evidence="1">KCTC 25031</strain>
    </source>
</reference>
<accession>A0AC61NFQ1</accession>